<dbReference type="InterPro" id="IPR000700">
    <property type="entry name" value="PAS-assoc_C"/>
</dbReference>
<dbReference type="Pfam" id="PF02518">
    <property type="entry name" value="HATPase_c"/>
    <property type="match status" value="1"/>
</dbReference>
<dbReference type="CDD" id="cd00130">
    <property type="entry name" value="PAS"/>
    <property type="match status" value="2"/>
</dbReference>
<dbReference type="PROSITE" id="PS50109">
    <property type="entry name" value="HIS_KIN"/>
    <property type="match status" value="1"/>
</dbReference>
<dbReference type="SUPFAM" id="SSF55874">
    <property type="entry name" value="ATPase domain of HSP90 chaperone/DNA topoisomerase II/histidine kinase"/>
    <property type="match status" value="1"/>
</dbReference>
<dbReference type="PRINTS" id="PR00344">
    <property type="entry name" value="BCTRLSENSOR"/>
</dbReference>
<feature type="domain" description="PAC" evidence="8">
    <location>
        <begin position="285"/>
        <end position="337"/>
    </location>
</feature>
<proteinExistence type="predicted"/>
<accession>A0ABV9T0V8</accession>
<comment type="catalytic activity">
    <reaction evidence="1">
        <text>ATP + protein L-histidine = ADP + protein N-phospho-L-histidine.</text>
        <dbReference type="EC" id="2.7.13.3"/>
    </reaction>
</comment>
<evidence type="ECO:0000256" key="3">
    <source>
        <dbReference type="ARBA" id="ARBA00022553"/>
    </source>
</evidence>
<dbReference type="Proteomes" id="UP001595818">
    <property type="component" value="Unassembled WGS sequence"/>
</dbReference>
<reference evidence="10" key="1">
    <citation type="journal article" date="2019" name="Int. J. Syst. Evol. Microbiol.">
        <title>The Global Catalogue of Microorganisms (GCM) 10K type strain sequencing project: providing services to taxonomists for standard genome sequencing and annotation.</title>
        <authorList>
            <consortium name="The Broad Institute Genomics Platform"/>
            <consortium name="The Broad Institute Genome Sequencing Center for Infectious Disease"/>
            <person name="Wu L."/>
            <person name="Ma J."/>
        </authorList>
    </citation>
    <scope>NUCLEOTIDE SEQUENCE [LARGE SCALE GENOMIC DNA]</scope>
    <source>
        <strain evidence="10">CGMCC 4.7466</strain>
    </source>
</reference>
<keyword evidence="5" id="KW-0418">Kinase</keyword>
<dbReference type="SUPFAM" id="SSF55781">
    <property type="entry name" value="GAF domain-like"/>
    <property type="match status" value="1"/>
</dbReference>
<dbReference type="InterPro" id="IPR004358">
    <property type="entry name" value="Sig_transdc_His_kin-like_C"/>
</dbReference>
<gene>
    <name evidence="9" type="ORF">ACFPFU_11070</name>
</gene>
<protein>
    <recommendedName>
        <fullName evidence="2">histidine kinase</fullName>
        <ecNumber evidence="2">2.7.13.3</ecNumber>
    </recommendedName>
</protein>
<dbReference type="InterPro" id="IPR035965">
    <property type="entry name" value="PAS-like_dom_sf"/>
</dbReference>
<dbReference type="RefSeq" id="WP_377064451.1">
    <property type="nucleotide sequence ID" value="NZ_JBHSJJ010000005.1"/>
</dbReference>
<feature type="coiled-coil region" evidence="6">
    <location>
        <begin position="746"/>
        <end position="773"/>
    </location>
</feature>
<dbReference type="NCBIfam" id="TIGR00229">
    <property type="entry name" value="sensory_box"/>
    <property type="match status" value="1"/>
</dbReference>
<dbReference type="PANTHER" id="PTHR43304">
    <property type="entry name" value="PHYTOCHROME-LIKE PROTEIN CPH1"/>
    <property type="match status" value="1"/>
</dbReference>
<evidence type="ECO:0000256" key="4">
    <source>
        <dbReference type="ARBA" id="ARBA00022679"/>
    </source>
</evidence>
<name>A0ABV9T0V8_9BACT</name>
<feature type="coiled-coil region" evidence="6">
    <location>
        <begin position="321"/>
        <end position="348"/>
    </location>
</feature>
<dbReference type="PANTHER" id="PTHR43304:SF1">
    <property type="entry name" value="PAC DOMAIN-CONTAINING PROTEIN"/>
    <property type="match status" value="1"/>
</dbReference>
<evidence type="ECO:0000259" key="8">
    <source>
        <dbReference type="PROSITE" id="PS50113"/>
    </source>
</evidence>
<dbReference type="InterPro" id="IPR036890">
    <property type="entry name" value="HATPase_C_sf"/>
</dbReference>
<dbReference type="InterPro" id="IPR005467">
    <property type="entry name" value="His_kinase_dom"/>
</dbReference>
<keyword evidence="6" id="KW-0175">Coiled coil</keyword>
<keyword evidence="4" id="KW-0808">Transferase</keyword>
<evidence type="ECO:0000256" key="6">
    <source>
        <dbReference type="SAM" id="Coils"/>
    </source>
</evidence>
<dbReference type="InterPro" id="IPR000014">
    <property type="entry name" value="PAS"/>
</dbReference>
<evidence type="ECO:0000256" key="1">
    <source>
        <dbReference type="ARBA" id="ARBA00000085"/>
    </source>
</evidence>
<comment type="caution">
    <text evidence="9">The sequence shown here is derived from an EMBL/GenBank/DDBJ whole genome shotgun (WGS) entry which is preliminary data.</text>
</comment>
<dbReference type="Gene3D" id="3.30.450.20">
    <property type="entry name" value="PAS domain"/>
    <property type="match status" value="3"/>
</dbReference>
<keyword evidence="3" id="KW-0597">Phosphoprotein</keyword>
<sequence>MFDKSFKKLLLTFKKYDKETYEILYISKDVLHLLKRHEKFYHATFFDRVFPTVERPFFETLFANLGKGLNMEVPLFIEEDVFQWVRVEGYTISQEDNTYLVNAIIIPTNLPHLQASWIIHNQKETLGTCADNHTLTKLENKIELVHHLAKKYRFPGAKGILEKLESKKPFSIEIYPGALRLQSVCLGNGYQLLELRKEGQNKGVPNVVEGEMLSITDRILGIIYFEYLPKSGEIVWSGAISELLGYEDAVFKRYSVWDWMELIHPDDQQHFETILKEDDHTQEAYENLYRVRHRSGRYIYVRNTVKTFFNLSIGEKVIIGMINDISELKEAEESLKEKEGQIRELSEKEFIQDILHKITEISTLYKDKSFFDHVVKLLTQKLGLAYGVIGNYDETPGSIDIISLSHKGKLISKDISNWQRFLEDEKESFTKEQDNFFMVKADFHCRFPVNGFLERKKITSFIAVNIVSKGGEKIGMLCFFDTKPIVDENLYKGLFRILGDWIALELHRFRYEASLVETNYMHDAILNGTDYGIFAVNHKLEITLINENTLPVFNLKSKSKLLATVLAKNDRNHTLADIIKEASSSRKKTDYYLLKTGNNEFRELKISFTRIKYGKKNQISYVVFVDDITDRTLSEKKLIESEQLYRCIAENFPRGTIDVLDKSLRYIYTEGKEYRRMGIEPKALIGTRHLDQYEGGENYDIARSHLDRVLAGEMVTYEISYKNQKYLKIGVPLVNNEGEVDRILLVKQNITQAKKLESEREKLIKDLKSHNEELLRFAYIVSHNLRAPIVNISLLLDLYDEANPDNPENSEVIENLKISTNLLNTTLQDLIEVVSIKKQKIPKVELINFRSLLNNIEKSLFNQLREAGTIIHKDFRALEEMNYVYAHMENFFMNFMTNSVKYRHPDRMPEMWITTYKENDYCVIRFEDNGIGLDLERYGDRIFGLYQRFHNHVEGKGLGLYLVREQIRANDGKITIESEVGKGTVFKIYLRNLIRNESADFR</sequence>
<dbReference type="InterPro" id="IPR036097">
    <property type="entry name" value="HisK_dim/P_sf"/>
</dbReference>
<dbReference type="SUPFAM" id="SSF55785">
    <property type="entry name" value="PYP-like sensor domain (PAS domain)"/>
    <property type="match status" value="3"/>
</dbReference>
<dbReference type="PROSITE" id="PS50113">
    <property type="entry name" value="PAC"/>
    <property type="match status" value="1"/>
</dbReference>
<dbReference type="SUPFAM" id="SSF47384">
    <property type="entry name" value="Homodimeric domain of signal transducing histidine kinase"/>
    <property type="match status" value="1"/>
</dbReference>
<dbReference type="EMBL" id="JBHSJJ010000005">
    <property type="protein sequence ID" value="MFC4872233.1"/>
    <property type="molecule type" value="Genomic_DNA"/>
</dbReference>
<dbReference type="Gene3D" id="1.10.287.130">
    <property type="match status" value="1"/>
</dbReference>
<organism evidence="9 10">
    <name type="scientific">Negadavirga shengliensis</name>
    <dbReference type="NCBI Taxonomy" id="1389218"/>
    <lineage>
        <taxon>Bacteria</taxon>
        <taxon>Pseudomonadati</taxon>
        <taxon>Bacteroidota</taxon>
        <taxon>Cytophagia</taxon>
        <taxon>Cytophagales</taxon>
        <taxon>Cyclobacteriaceae</taxon>
        <taxon>Negadavirga</taxon>
    </lineage>
</organism>
<dbReference type="InterPro" id="IPR052162">
    <property type="entry name" value="Sensor_kinase/Photoreceptor"/>
</dbReference>
<evidence type="ECO:0000256" key="2">
    <source>
        <dbReference type="ARBA" id="ARBA00012438"/>
    </source>
</evidence>
<dbReference type="Pfam" id="PF08447">
    <property type="entry name" value="PAS_3"/>
    <property type="match status" value="1"/>
</dbReference>
<evidence type="ECO:0000259" key="7">
    <source>
        <dbReference type="PROSITE" id="PS50109"/>
    </source>
</evidence>
<keyword evidence="10" id="KW-1185">Reference proteome</keyword>
<dbReference type="Gene3D" id="3.30.565.10">
    <property type="entry name" value="Histidine kinase-like ATPase, C-terminal domain"/>
    <property type="match status" value="1"/>
</dbReference>
<dbReference type="SMART" id="SM00387">
    <property type="entry name" value="HATPase_c"/>
    <property type="match status" value="1"/>
</dbReference>
<dbReference type="InterPro" id="IPR003594">
    <property type="entry name" value="HATPase_dom"/>
</dbReference>
<evidence type="ECO:0000313" key="10">
    <source>
        <dbReference type="Proteomes" id="UP001595818"/>
    </source>
</evidence>
<evidence type="ECO:0000256" key="5">
    <source>
        <dbReference type="ARBA" id="ARBA00022777"/>
    </source>
</evidence>
<dbReference type="EC" id="2.7.13.3" evidence="2"/>
<dbReference type="Pfam" id="PF13426">
    <property type="entry name" value="PAS_9"/>
    <property type="match status" value="1"/>
</dbReference>
<dbReference type="InterPro" id="IPR013655">
    <property type="entry name" value="PAS_fold_3"/>
</dbReference>
<dbReference type="SMART" id="SM00086">
    <property type="entry name" value="PAC"/>
    <property type="match status" value="3"/>
</dbReference>
<dbReference type="InterPro" id="IPR001610">
    <property type="entry name" value="PAC"/>
</dbReference>
<evidence type="ECO:0000313" key="9">
    <source>
        <dbReference type="EMBL" id="MFC4872233.1"/>
    </source>
</evidence>
<feature type="domain" description="Histidine kinase" evidence="7">
    <location>
        <begin position="780"/>
        <end position="994"/>
    </location>
</feature>